<evidence type="ECO:0000256" key="2">
    <source>
        <dbReference type="ARBA" id="ARBA00006565"/>
    </source>
</evidence>
<accession>A0A8J5JKI1</accession>
<dbReference type="Pfam" id="PF10277">
    <property type="entry name" value="Frag1"/>
    <property type="match status" value="1"/>
</dbReference>
<comment type="similarity">
    <text evidence="2">Belongs to the DRAM/TMEM150 family.</text>
</comment>
<dbReference type="OrthoDB" id="191706at2759"/>
<reference evidence="8" key="1">
    <citation type="journal article" date="2021" name="Sci. Adv.">
        <title>The American lobster genome reveals insights on longevity, neural, and immune adaptations.</title>
        <authorList>
            <person name="Polinski J.M."/>
            <person name="Zimin A.V."/>
            <person name="Clark K.F."/>
            <person name="Kohn A.B."/>
            <person name="Sadowski N."/>
            <person name="Timp W."/>
            <person name="Ptitsyn A."/>
            <person name="Khanna P."/>
            <person name="Romanova D.Y."/>
            <person name="Williams P."/>
            <person name="Greenwood S.J."/>
            <person name="Moroz L.L."/>
            <person name="Walt D.R."/>
            <person name="Bodnar A.G."/>
        </authorList>
    </citation>
    <scope>NUCLEOTIDE SEQUENCE</scope>
    <source>
        <strain evidence="8">GMGI-L3</strain>
    </source>
</reference>
<comment type="subcellular location">
    <subcellularLocation>
        <location evidence="1">Endomembrane system</location>
        <topology evidence="1">Multi-pass membrane protein</topology>
    </subcellularLocation>
</comment>
<feature type="domain" description="CWH43-like N-terminal" evidence="7">
    <location>
        <begin position="5"/>
        <end position="234"/>
    </location>
</feature>
<dbReference type="Proteomes" id="UP000747542">
    <property type="component" value="Unassembled WGS sequence"/>
</dbReference>
<dbReference type="PANTHER" id="PTHR21324:SF2">
    <property type="entry name" value="EG:22E5.9 PROTEIN"/>
    <property type="match status" value="1"/>
</dbReference>
<dbReference type="PANTHER" id="PTHR21324">
    <property type="entry name" value="FASTING-INDUCIBLE INTEGRAL MEMBRANE PROTEIN TM6P1-RELATED"/>
    <property type="match status" value="1"/>
</dbReference>
<keyword evidence="4 6" id="KW-1133">Transmembrane helix</keyword>
<sequence>MAGGLAWLPIVTSLTFPFTFLVTYVWAVMNNHVEPDFPYISSTGDDPPESCFFTQMLNIMALLLGFTVYVRHRLIVDYCAKNITRKNVMSRSKISMFFGFAASFGISIVGSFQSKNLGSIHLLGASLAFGVGNIYLWIQSVLSYSLVPWVNSLGVCRVRVATSLLATLMNITTVLFSVLHALANDNQVAYLTRNQEWKNTRISWEYHVVATASEWVLAGCFCVILFTFAPEFKRVTIQGVLIELERDRRQVREAVRPQSSICIVENSRL</sequence>
<dbReference type="InterPro" id="IPR019402">
    <property type="entry name" value="CWH43_N"/>
</dbReference>
<evidence type="ECO:0000313" key="9">
    <source>
        <dbReference type="Proteomes" id="UP000747542"/>
    </source>
</evidence>
<proteinExistence type="inferred from homology"/>
<comment type="caution">
    <text evidence="8">The sequence shown here is derived from an EMBL/GenBank/DDBJ whole genome shotgun (WGS) entry which is preliminary data.</text>
</comment>
<keyword evidence="3 6" id="KW-0812">Transmembrane</keyword>
<dbReference type="GO" id="GO:0012505">
    <property type="term" value="C:endomembrane system"/>
    <property type="evidence" value="ECO:0007669"/>
    <property type="project" value="UniProtKB-SubCell"/>
</dbReference>
<evidence type="ECO:0000256" key="3">
    <source>
        <dbReference type="ARBA" id="ARBA00022692"/>
    </source>
</evidence>
<dbReference type="AlphaFoldDB" id="A0A8J5JKI1"/>
<feature type="transmembrane region" description="Helical" evidence="6">
    <location>
        <begin position="158"/>
        <end position="183"/>
    </location>
</feature>
<dbReference type="InterPro" id="IPR050911">
    <property type="entry name" value="DRAM/TMEM150_Autophagy_Mod"/>
</dbReference>
<feature type="transmembrane region" description="Helical" evidence="6">
    <location>
        <begin position="52"/>
        <end position="72"/>
    </location>
</feature>
<evidence type="ECO:0000256" key="1">
    <source>
        <dbReference type="ARBA" id="ARBA00004127"/>
    </source>
</evidence>
<gene>
    <name evidence="8" type="primary">Dram2-L2</name>
    <name evidence="8" type="ORF">Hamer_G017361</name>
</gene>
<evidence type="ECO:0000256" key="5">
    <source>
        <dbReference type="ARBA" id="ARBA00023136"/>
    </source>
</evidence>
<feature type="transmembrane region" description="Helical" evidence="6">
    <location>
        <begin position="7"/>
        <end position="29"/>
    </location>
</feature>
<evidence type="ECO:0000259" key="7">
    <source>
        <dbReference type="Pfam" id="PF10277"/>
    </source>
</evidence>
<name>A0A8J5JKI1_HOMAM</name>
<protein>
    <submittedName>
        <fullName evidence="8">DNA damage-regulated autophagy modulator protein 2-like 2</fullName>
    </submittedName>
</protein>
<keyword evidence="5 6" id="KW-0472">Membrane</keyword>
<keyword evidence="9" id="KW-1185">Reference proteome</keyword>
<feature type="transmembrane region" description="Helical" evidence="6">
    <location>
        <begin position="118"/>
        <end position="138"/>
    </location>
</feature>
<dbReference type="EMBL" id="JAHLQT010031743">
    <property type="protein sequence ID" value="KAG7159927.1"/>
    <property type="molecule type" value="Genomic_DNA"/>
</dbReference>
<feature type="transmembrane region" description="Helical" evidence="6">
    <location>
        <begin position="206"/>
        <end position="228"/>
    </location>
</feature>
<feature type="transmembrane region" description="Helical" evidence="6">
    <location>
        <begin position="93"/>
        <end position="112"/>
    </location>
</feature>
<evidence type="ECO:0000256" key="6">
    <source>
        <dbReference type="SAM" id="Phobius"/>
    </source>
</evidence>
<evidence type="ECO:0000313" key="8">
    <source>
        <dbReference type="EMBL" id="KAG7159927.1"/>
    </source>
</evidence>
<evidence type="ECO:0000256" key="4">
    <source>
        <dbReference type="ARBA" id="ARBA00022989"/>
    </source>
</evidence>
<organism evidence="8 9">
    <name type="scientific">Homarus americanus</name>
    <name type="common">American lobster</name>
    <dbReference type="NCBI Taxonomy" id="6706"/>
    <lineage>
        <taxon>Eukaryota</taxon>
        <taxon>Metazoa</taxon>
        <taxon>Ecdysozoa</taxon>
        <taxon>Arthropoda</taxon>
        <taxon>Crustacea</taxon>
        <taxon>Multicrustacea</taxon>
        <taxon>Malacostraca</taxon>
        <taxon>Eumalacostraca</taxon>
        <taxon>Eucarida</taxon>
        <taxon>Decapoda</taxon>
        <taxon>Pleocyemata</taxon>
        <taxon>Astacidea</taxon>
        <taxon>Nephropoidea</taxon>
        <taxon>Nephropidae</taxon>
        <taxon>Homarus</taxon>
    </lineage>
</organism>